<reference evidence="4" key="2">
    <citation type="submission" date="2019-07" db="EMBL/GenBank/DDBJ databases">
        <authorList>
            <person name="Yang Y."/>
            <person name="Bocs S."/>
            <person name="Baudouin L."/>
        </authorList>
    </citation>
    <scope>NUCLEOTIDE SEQUENCE</scope>
    <source>
        <tissue evidence="4">Spear leaf of Hainan Tall coconut</tissue>
    </source>
</reference>
<dbReference type="InterPro" id="IPR000644">
    <property type="entry name" value="CBS_dom"/>
</dbReference>
<feature type="domain" description="CBS" evidence="3">
    <location>
        <begin position="187"/>
        <end position="242"/>
    </location>
</feature>
<dbReference type="AlphaFoldDB" id="A0A8K0IL19"/>
<evidence type="ECO:0000313" key="5">
    <source>
        <dbReference type="Proteomes" id="UP000797356"/>
    </source>
</evidence>
<evidence type="ECO:0000259" key="3">
    <source>
        <dbReference type="PROSITE" id="PS51371"/>
    </source>
</evidence>
<dbReference type="EMBL" id="CM017880">
    <property type="protein sequence ID" value="KAG1361419.1"/>
    <property type="molecule type" value="Genomic_DNA"/>
</dbReference>
<keyword evidence="1 2" id="KW-0129">CBS domain</keyword>
<dbReference type="OrthoDB" id="418595at2759"/>
<keyword evidence="5" id="KW-1185">Reference proteome</keyword>
<dbReference type="PANTHER" id="PTHR43080:SF29">
    <property type="entry name" value="OS02G0818000 PROTEIN"/>
    <property type="match status" value="1"/>
</dbReference>
<evidence type="ECO:0000313" key="4">
    <source>
        <dbReference type="EMBL" id="KAG1361419.1"/>
    </source>
</evidence>
<gene>
    <name evidence="4" type="ORF">COCNU_09G008820</name>
</gene>
<dbReference type="InterPro" id="IPR046342">
    <property type="entry name" value="CBS_dom_sf"/>
</dbReference>
<dbReference type="Gene3D" id="3.10.580.10">
    <property type="entry name" value="CBS-domain"/>
    <property type="match status" value="1"/>
</dbReference>
<evidence type="ECO:0000256" key="1">
    <source>
        <dbReference type="ARBA" id="ARBA00023122"/>
    </source>
</evidence>
<dbReference type="SUPFAM" id="SSF54631">
    <property type="entry name" value="CBS-domain pair"/>
    <property type="match status" value="1"/>
</dbReference>
<accession>A0A8K0IL19</accession>
<dbReference type="InterPro" id="IPR051257">
    <property type="entry name" value="Diverse_CBS-Domain"/>
</dbReference>
<evidence type="ECO:0000256" key="2">
    <source>
        <dbReference type="PROSITE-ProRule" id="PRU00703"/>
    </source>
</evidence>
<dbReference type="Proteomes" id="UP000797356">
    <property type="component" value="Chromosome 9"/>
</dbReference>
<organism evidence="4 5">
    <name type="scientific">Cocos nucifera</name>
    <name type="common">Coconut palm</name>
    <dbReference type="NCBI Taxonomy" id="13894"/>
    <lineage>
        <taxon>Eukaryota</taxon>
        <taxon>Viridiplantae</taxon>
        <taxon>Streptophyta</taxon>
        <taxon>Embryophyta</taxon>
        <taxon>Tracheophyta</taxon>
        <taxon>Spermatophyta</taxon>
        <taxon>Magnoliopsida</taxon>
        <taxon>Liliopsida</taxon>
        <taxon>Arecaceae</taxon>
        <taxon>Arecoideae</taxon>
        <taxon>Cocoseae</taxon>
        <taxon>Attaleinae</taxon>
        <taxon>Cocos</taxon>
    </lineage>
</organism>
<dbReference type="SMART" id="SM00116">
    <property type="entry name" value="CBS"/>
    <property type="match status" value="1"/>
</dbReference>
<sequence>MVCSSIQGGLLLPLPSGCAKGFTSRPSSILEHNAAGLATSYSERSGRGCLKSRASIGDLRPELDENPERIISGEWPENFSLLVYDDFRAYLDSQATTHKHELGTLEGGSLLCSKPDLLRPSSLLGEVMSTPIRVAMADQMLEEIDHHFELVSGLPVVDSELRCVGIVSKNDRAKASNGLKTKVGEVMSSPAITLSPHKTVKDAAALMLRMKIHRIPILNEEGQVIGMVTRSDVLQALEAVEV</sequence>
<dbReference type="PROSITE" id="PS51371">
    <property type="entry name" value="CBS"/>
    <property type="match status" value="1"/>
</dbReference>
<dbReference type="PANTHER" id="PTHR43080">
    <property type="entry name" value="CBS DOMAIN-CONTAINING PROTEIN CBSX3, MITOCHONDRIAL"/>
    <property type="match status" value="1"/>
</dbReference>
<protein>
    <submittedName>
        <fullName evidence="4">CBS domain-containing protein</fullName>
    </submittedName>
</protein>
<dbReference type="Pfam" id="PF00571">
    <property type="entry name" value="CBS"/>
    <property type="match status" value="2"/>
</dbReference>
<reference evidence="4" key="1">
    <citation type="journal article" date="2017" name="Gigascience">
        <title>The genome draft of coconut (Cocos nucifera).</title>
        <authorList>
            <person name="Xiao Y."/>
            <person name="Xu P."/>
            <person name="Fan H."/>
            <person name="Baudouin L."/>
            <person name="Xia W."/>
            <person name="Bocs S."/>
            <person name="Xu J."/>
            <person name="Li Q."/>
            <person name="Guo A."/>
            <person name="Zhou L."/>
            <person name="Li J."/>
            <person name="Wu Y."/>
            <person name="Ma Z."/>
            <person name="Armero A."/>
            <person name="Issali A.E."/>
            <person name="Liu N."/>
            <person name="Peng M."/>
            <person name="Yang Y."/>
        </authorList>
    </citation>
    <scope>NUCLEOTIDE SEQUENCE</scope>
    <source>
        <tissue evidence="4">Spear leaf of Hainan Tall coconut</tissue>
    </source>
</reference>
<name>A0A8K0IL19_COCNU</name>
<comment type="caution">
    <text evidence="4">The sequence shown here is derived from an EMBL/GenBank/DDBJ whole genome shotgun (WGS) entry which is preliminary data.</text>
</comment>
<proteinExistence type="predicted"/>